<keyword evidence="3" id="KW-1185">Reference proteome</keyword>
<evidence type="ECO:0000313" key="3">
    <source>
        <dbReference type="Proteomes" id="UP001254257"/>
    </source>
</evidence>
<sequence length="107" mass="11261">MRAGKPPSATSAPGAGVGCRAILENNPLEPTPLRLSPRCCARTRSGTSCQSPAMPNGRCRLHGGKSPGAPKGNQHALKHGRYTAEAIQDRRMISALMAEMRALSELA</sequence>
<feature type="compositionally biased region" description="Polar residues" evidence="1">
    <location>
        <begin position="44"/>
        <end position="53"/>
    </location>
</feature>
<comment type="caution">
    <text evidence="2">The sequence shown here is derived from an EMBL/GenBank/DDBJ whole genome shotgun (WGS) entry which is preliminary data.</text>
</comment>
<dbReference type="NCBIfam" id="NF041373">
    <property type="entry name" value="HGG_STG"/>
    <property type="match status" value="1"/>
</dbReference>
<evidence type="ECO:0000313" key="2">
    <source>
        <dbReference type="EMBL" id="MDU0343157.1"/>
    </source>
</evidence>
<organism evidence="2 3">
    <name type="scientific">Bosea rubneri</name>
    <dbReference type="NCBI Taxonomy" id="3075434"/>
    <lineage>
        <taxon>Bacteria</taxon>
        <taxon>Pseudomonadati</taxon>
        <taxon>Pseudomonadota</taxon>
        <taxon>Alphaproteobacteria</taxon>
        <taxon>Hyphomicrobiales</taxon>
        <taxon>Boseaceae</taxon>
        <taxon>Bosea</taxon>
    </lineage>
</organism>
<evidence type="ECO:0000256" key="1">
    <source>
        <dbReference type="SAM" id="MobiDB-lite"/>
    </source>
</evidence>
<gene>
    <name evidence="2" type="ORF">RKE40_24960</name>
</gene>
<dbReference type="InterPro" id="IPR047675">
    <property type="entry name" value="Putative_zinc-bd"/>
</dbReference>
<name>A0ABU3SEG4_9HYPH</name>
<dbReference type="Proteomes" id="UP001254257">
    <property type="component" value="Unassembled WGS sequence"/>
</dbReference>
<dbReference type="PROSITE" id="PS51257">
    <property type="entry name" value="PROKAR_LIPOPROTEIN"/>
    <property type="match status" value="1"/>
</dbReference>
<proteinExistence type="predicted"/>
<reference evidence="2 3" key="1">
    <citation type="submission" date="2023-09" db="EMBL/GenBank/DDBJ databases">
        <title>Whole genome shotgun sequencing (WGS) of Bosea sp. ZW T0_25, isolated from stored onions (Allium cepa).</title>
        <authorList>
            <person name="Stoll D.A."/>
            <person name="Huch M."/>
        </authorList>
    </citation>
    <scope>NUCLEOTIDE SEQUENCE [LARGE SCALE GENOMIC DNA]</scope>
    <source>
        <strain evidence="2 3">ZW T0_25</strain>
    </source>
</reference>
<feature type="region of interest" description="Disordered" evidence="1">
    <location>
        <begin position="43"/>
        <end position="76"/>
    </location>
</feature>
<accession>A0ABU3SEG4</accession>
<dbReference type="EMBL" id="JAWDID010000060">
    <property type="protein sequence ID" value="MDU0343157.1"/>
    <property type="molecule type" value="Genomic_DNA"/>
</dbReference>
<protein>
    <submittedName>
        <fullName evidence="2">HGGxSTG domain-containing protein</fullName>
    </submittedName>
</protein>